<sequence length="409" mass="43397">MKRNSDRPFDLIVFGATSFVGQLLCRYLVERHGTSGPLTWAIAGRDAAKLDQVAQNTGAEVERIIADASDRQALNELAESTRVVVSTVGPYALYGSELIAAVAAAGTDYCDLTGEPQWMRAMIDAHSETAAASGARIVHACGFDSIPSDLGVWFTQQQSIERFDSPCDHVAMRVYAMKGGASGGTIASMMNLMEEAAADPEVRRLLADPYVLAPKQMRSGVEQRELTAPTHDAASGQWIAPFVMAAVNTRVVQRTHALLGRPWGQDFQYEEAMVTGSGFVGGLKAAGLSAGILGGMGLAALSPTRKLLSQFVLPKPGEGPSPQAQLAGSFDLRFFGLTPTGRAIRTQVTGDRDPGYGCTARMLGEAAVTLLDLDPQEVGGGFLTPATAFGDRLIEHLEAHAGVQFSVLI</sequence>
<dbReference type="GO" id="GO:0005886">
    <property type="term" value="C:plasma membrane"/>
    <property type="evidence" value="ECO:0007669"/>
    <property type="project" value="TreeGrafter"/>
</dbReference>
<dbReference type="PANTHER" id="PTHR12286:SF5">
    <property type="entry name" value="SACCHAROPINE DEHYDROGENASE-LIKE OXIDOREDUCTASE"/>
    <property type="match status" value="1"/>
</dbReference>
<evidence type="ECO:0000313" key="1">
    <source>
        <dbReference type="EMBL" id="CAB4535472.1"/>
    </source>
</evidence>
<name>A0A6J6B8Q0_9ZZZZ</name>
<dbReference type="PANTHER" id="PTHR12286">
    <property type="entry name" value="SACCHAROPINE DEHYDROGENASE-LIKE OXIDOREDUCTASE"/>
    <property type="match status" value="1"/>
</dbReference>
<dbReference type="InterPro" id="IPR036291">
    <property type="entry name" value="NAD(P)-bd_dom_sf"/>
</dbReference>
<dbReference type="EMBL" id="CAEZSF010000051">
    <property type="protein sequence ID" value="CAB4535472.1"/>
    <property type="molecule type" value="Genomic_DNA"/>
</dbReference>
<proteinExistence type="predicted"/>
<accession>A0A6J6B8Q0</accession>
<protein>
    <submittedName>
        <fullName evidence="1">Unannotated protein</fullName>
    </submittedName>
</protein>
<dbReference type="Gene3D" id="3.40.50.720">
    <property type="entry name" value="NAD(P)-binding Rossmann-like Domain"/>
    <property type="match status" value="1"/>
</dbReference>
<dbReference type="InterPro" id="IPR051276">
    <property type="entry name" value="Saccharopine_DH-like_oxidrdct"/>
</dbReference>
<dbReference type="GO" id="GO:0009247">
    <property type="term" value="P:glycolipid biosynthetic process"/>
    <property type="evidence" value="ECO:0007669"/>
    <property type="project" value="TreeGrafter"/>
</dbReference>
<reference evidence="1" key="1">
    <citation type="submission" date="2020-05" db="EMBL/GenBank/DDBJ databases">
        <authorList>
            <person name="Chiriac C."/>
            <person name="Salcher M."/>
            <person name="Ghai R."/>
            <person name="Kavagutti S V."/>
        </authorList>
    </citation>
    <scope>NUCLEOTIDE SEQUENCE</scope>
</reference>
<organism evidence="1">
    <name type="scientific">freshwater metagenome</name>
    <dbReference type="NCBI Taxonomy" id="449393"/>
    <lineage>
        <taxon>unclassified sequences</taxon>
        <taxon>metagenomes</taxon>
        <taxon>ecological metagenomes</taxon>
    </lineage>
</organism>
<dbReference type="AlphaFoldDB" id="A0A6J6B8Q0"/>
<gene>
    <name evidence="1" type="ORF">UFOPK1358_00708</name>
</gene>
<dbReference type="SUPFAM" id="SSF51735">
    <property type="entry name" value="NAD(P)-binding Rossmann-fold domains"/>
    <property type="match status" value="1"/>
</dbReference>